<dbReference type="Proteomes" id="UP000005729">
    <property type="component" value="Chromosome"/>
</dbReference>
<evidence type="ECO:0000313" key="1">
    <source>
        <dbReference type="EMBL" id="ARD14422.1"/>
    </source>
</evidence>
<dbReference type="EMBL" id="CP008742">
    <property type="protein sequence ID" value="ARD14422.1"/>
    <property type="molecule type" value="Genomic_DNA"/>
</dbReference>
<reference evidence="1 2" key="1">
    <citation type="journal article" date="2010" name="Environ. Microbiol.">
        <title>Annotation and overview of the Pseudomonas savastanoi pv. savastanoi NCPPB 3335 draft genome reveals the virulence gene complement of a tumour-inducing pathogen of woody hosts.</title>
        <authorList>
            <person name="Rodriguez-Palenzuela P."/>
            <person name="Matas I.M."/>
            <person name="Murillo J."/>
            <person name="Lopez-Solanilla E."/>
            <person name="Bardaji L."/>
            <person name="Perez-Martinez I."/>
            <person name="Rodriguez-Moskera M.E."/>
            <person name="Penyalver R."/>
            <person name="Lopez M.M."/>
            <person name="Quesada J.M."/>
            <person name="Biehl B.S."/>
            <person name="Perna N.T."/>
            <person name="Glasner J.D."/>
            <person name="Cabot E.L."/>
            <person name="Neeno-Eckwall E."/>
            <person name="Ramos C."/>
        </authorList>
    </citation>
    <scope>NUCLEOTIDE SEQUENCE [LARGE SCALE GENOMIC DNA]</scope>
    <source>
        <strain evidence="1 2">NCPPB 3335</strain>
    </source>
</reference>
<evidence type="ECO:0000313" key="2">
    <source>
        <dbReference type="Proteomes" id="UP000005729"/>
    </source>
</evidence>
<gene>
    <name evidence="1" type="ORF">PSA3335_27325</name>
</gene>
<organism evidence="1 2">
    <name type="scientific">Pseudomonas savastanoi pv. savastanoi NCPPB 3335</name>
    <dbReference type="NCBI Taxonomy" id="693985"/>
    <lineage>
        <taxon>Bacteria</taxon>
        <taxon>Pseudomonadati</taxon>
        <taxon>Pseudomonadota</taxon>
        <taxon>Gammaproteobacteria</taxon>
        <taxon>Pseudomonadales</taxon>
        <taxon>Pseudomonadaceae</taxon>
        <taxon>Pseudomonas</taxon>
    </lineage>
</organism>
<proteinExistence type="predicted"/>
<protein>
    <submittedName>
        <fullName evidence="1">Uncharacterized protein</fullName>
    </submittedName>
</protein>
<sequence>MRTRKFIDICTYSSSQSEKLFAFAWIFTIKNSRMLLQAQNRSHTPSFLTLRVGMQFWTLRVQSGDARGCTVG</sequence>
<dbReference type="KEGG" id="psav:PSA3335_27325"/>
<dbReference type="AlphaFoldDB" id="A0ABC8BKR8"/>
<name>A0ABC8BKR8_PSESS</name>
<accession>A0ABC8BKR8</accession>